<protein>
    <submittedName>
        <fullName evidence="1">Uncharacterized protein</fullName>
    </submittedName>
</protein>
<accession>A0A1Q5UCL8</accession>
<gene>
    <name evidence="1" type="ORF">PENSUB_4374</name>
</gene>
<evidence type="ECO:0000313" key="2">
    <source>
        <dbReference type="Proteomes" id="UP000186955"/>
    </source>
</evidence>
<dbReference type="AlphaFoldDB" id="A0A1Q5UCL8"/>
<dbReference type="Proteomes" id="UP000186955">
    <property type="component" value="Unassembled WGS sequence"/>
</dbReference>
<reference evidence="1 2" key="1">
    <citation type="submission" date="2016-10" db="EMBL/GenBank/DDBJ databases">
        <title>Genome sequence of the ascomycete fungus Penicillium subrubescens.</title>
        <authorList>
            <person name="De Vries R.P."/>
            <person name="Peng M."/>
            <person name="Dilokpimol A."/>
            <person name="Hilden K."/>
            <person name="Makela M.R."/>
            <person name="Grigoriev I."/>
            <person name="Riley R."/>
            <person name="Granchi Z."/>
        </authorList>
    </citation>
    <scope>NUCLEOTIDE SEQUENCE [LARGE SCALE GENOMIC DNA]</scope>
    <source>
        <strain evidence="1 2">CBS 132785</strain>
    </source>
</reference>
<name>A0A1Q5UCL8_9EURO</name>
<evidence type="ECO:0000313" key="1">
    <source>
        <dbReference type="EMBL" id="OKP10200.1"/>
    </source>
</evidence>
<proteinExistence type="predicted"/>
<keyword evidence="2" id="KW-1185">Reference proteome</keyword>
<organism evidence="1 2">
    <name type="scientific">Penicillium subrubescens</name>
    <dbReference type="NCBI Taxonomy" id="1316194"/>
    <lineage>
        <taxon>Eukaryota</taxon>
        <taxon>Fungi</taxon>
        <taxon>Dikarya</taxon>
        <taxon>Ascomycota</taxon>
        <taxon>Pezizomycotina</taxon>
        <taxon>Eurotiomycetes</taxon>
        <taxon>Eurotiomycetidae</taxon>
        <taxon>Eurotiales</taxon>
        <taxon>Aspergillaceae</taxon>
        <taxon>Penicillium</taxon>
    </lineage>
</organism>
<dbReference type="EMBL" id="MNBE01000379">
    <property type="protein sequence ID" value="OKP10200.1"/>
    <property type="molecule type" value="Genomic_DNA"/>
</dbReference>
<comment type="caution">
    <text evidence="1">The sequence shown here is derived from an EMBL/GenBank/DDBJ whole genome shotgun (WGS) entry which is preliminary data.</text>
</comment>
<sequence>MRVGCGNMTSAVWGKRNGAIPYERSASAGLRRLVPSNETAVETWTGQSPFHGSTFDVGAADDLFDIIRAPMVSTLRAKDLDPSPAGRISCLFVIA</sequence>